<evidence type="ECO:0000256" key="4">
    <source>
        <dbReference type="ARBA" id="ARBA00022989"/>
    </source>
</evidence>
<dbReference type="InterPro" id="IPR017452">
    <property type="entry name" value="GPCR_Rhodpsn_7TM"/>
</dbReference>
<keyword evidence="3 9" id="KW-0812">Transmembrane</keyword>
<name>A0ABD3W2A9_SINWO</name>
<dbReference type="GO" id="GO:0004930">
    <property type="term" value="F:G protein-coupled receptor activity"/>
    <property type="evidence" value="ECO:0007669"/>
    <property type="project" value="UniProtKB-KW"/>
</dbReference>
<evidence type="ECO:0000256" key="9">
    <source>
        <dbReference type="SAM" id="Phobius"/>
    </source>
</evidence>
<dbReference type="PANTHER" id="PTHR24229:SF40">
    <property type="entry name" value="ALLATOSTATIN C RECEPTOR 1-RELATED"/>
    <property type="match status" value="1"/>
</dbReference>
<dbReference type="AlphaFoldDB" id="A0ABD3W2A9"/>
<accession>A0ABD3W2A9</accession>
<evidence type="ECO:0000259" key="10">
    <source>
        <dbReference type="PROSITE" id="PS50262"/>
    </source>
</evidence>
<proteinExistence type="predicted"/>
<evidence type="ECO:0000256" key="5">
    <source>
        <dbReference type="ARBA" id="ARBA00023040"/>
    </source>
</evidence>
<dbReference type="SUPFAM" id="SSF81321">
    <property type="entry name" value="Family A G protein-coupled receptor-like"/>
    <property type="match status" value="1"/>
</dbReference>
<feature type="transmembrane region" description="Helical" evidence="9">
    <location>
        <begin position="263"/>
        <end position="282"/>
    </location>
</feature>
<comment type="caution">
    <text evidence="11">The sequence shown here is derived from an EMBL/GenBank/DDBJ whole genome shotgun (WGS) entry which is preliminary data.</text>
</comment>
<keyword evidence="8" id="KW-0807">Transducer</keyword>
<sequence>MDDTEFENISIEELLALTHNWTVTNPSKDSIMHADIWTQSATYGIILIIWSILLNSLVMFACIYSKATRHDSFYIQVVNMSASNIMLSILVTTFVVHFDLYYWNLGDVFCKVWIVMDIMLPFVTACIICQMNFEKFVKLSRYRISYKPFKRCVIPAIVVTPWLFSITVVLPIWIEEAVALPTPPGECVISMSTLGAISTAVITYFIPLLIIITLTLANLINNMKAHEDNVRNGQILKMSNGNTPSTFTSNTDSDSFPSSTSKVGGIATLCIVNFVFVALWFPYHCVGLVLPLCSAVCITDPFVINVVAWLGSSTVGVTPLVWLMDSSLKRNLKTCISRICRQGSRHTYSMAENIEL</sequence>
<feature type="transmembrane region" description="Helical" evidence="9">
    <location>
        <begin position="302"/>
        <end position="323"/>
    </location>
</feature>
<gene>
    <name evidence="11" type="ORF">ACJMK2_044235</name>
</gene>
<keyword evidence="2" id="KW-1003">Cell membrane</keyword>
<evidence type="ECO:0000313" key="12">
    <source>
        <dbReference type="Proteomes" id="UP001634394"/>
    </source>
</evidence>
<dbReference type="PRINTS" id="PR00237">
    <property type="entry name" value="GPCRRHODOPSN"/>
</dbReference>
<keyword evidence="7" id="KW-0675">Receptor</keyword>
<organism evidence="11 12">
    <name type="scientific">Sinanodonta woodiana</name>
    <name type="common">Chinese pond mussel</name>
    <name type="synonym">Anodonta woodiana</name>
    <dbReference type="NCBI Taxonomy" id="1069815"/>
    <lineage>
        <taxon>Eukaryota</taxon>
        <taxon>Metazoa</taxon>
        <taxon>Spiralia</taxon>
        <taxon>Lophotrochozoa</taxon>
        <taxon>Mollusca</taxon>
        <taxon>Bivalvia</taxon>
        <taxon>Autobranchia</taxon>
        <taxon>Heteroconchia</taxon>
        <taxon>Palaeoheterodonta</taxon>
        <taxon>Unionida</taxon>
        <taxon>Unionoidea</taxon>
        <taxon>Unionidae</taxon>
        <taxon>Unioninae</taxon>
        <taxon>Sinanodonta</taxon>
    </lineage>
</organism>
<dbReference type="EMBL" id="JBJQND010000009">
    <property type="protein sequence ID" value="KAL3866994.1"/>
    <property type="molecule type" value="Genomic_DNA"/>
</dbReference>
<keyword evidence="4 9" id="KW-1133">Transmembrane helix</keyword>
<feature type="transmembrane region" description="Helical" evidence="9">
    <location>
        <begin position="41"/>
        <end position="65"/>
    </location>
</feature>
<evidence type="ECO:0000256" key="8">
    <source>
        <dbReference type="ARBA" id="ARBA00023224"/>
    </source>
</evidence>
<dbReference type="Gene3D" id="1.20.1070.10">
    <property type="entry name" value="Rhodopsin 7-helix transmembrane proteins"/>
    <property type="match status" value="1"/>
</dbReference>
<feature type="transmembrane region" description="Helical" evidence="9">
    <location>
        <begin position="153"/>
        <end position="174"/>
    </location>
</feature>
<comment type="subcellular location">
    <subcellularLocation>
        <location evidence="1">Cell membrane</location>
        <topology evidence="1">Multi-pass membrane protein</topology>
    </subcellularLocation>
</comment>
<evidence type="ECO:0000313" key="11">
    <source>
        <dbReference type="EMBL" id="KAL3866993.1"/>
    </source>
</evidence>
<evidence type="ECO:0000256" key="7">
    <source>
        <dbReference type="ARBA" id="ARBA00023170"/>
    </source>
</evidence>
<keyword evidence="6 9" id="KW-0472">Membrane</keyword>
<dbReference type="InterPro" id="IPR000276">
    <property type="entry name" value="GPCR_Rhodpsn"/>
</dbReference>
<feature type="transmembrane region" description="Helical" evidence="9">
    <location>
        <begin position="77"/>
        <end position="100"/>
    </location>
</feature>
<evidence type="ECO:0000256" key="6">
    <source>
        <dbReference type="ARBA" id="ARBA00023136"/>
    </source>
</evidence>
<feature type="transmembrane region" description="Helical" evidence="9">
    <location>
        <begin position="112"/>
        <end position="133"/>
    </location>
</feature>
<dbReference type="Pfam" id="PF00001">
    <property type="entry name" value="7tm_1"/>
    <property type="match status" value="1"/>
</dbReference>
<dbReference type="PANTHER" id="PTHR24229">
    <property type="entry name" value="NEUROPEPTIDES RECEPTOR"/>
    <property type="match status" value="1"/>
</dbReference>
<dbReference type="PROSITE" id="PS50262">
    <property type="entry name" value="G_PROTEIN_RECEP_F1_2"/>
    <property type="match status" value="1"/>
</dbReference>
<dbReference type="GO" id="GO:0005886">
    <property type="term" value="C:plasma membrane"/>
    <property type="evidence" value="ECO:0007669"/>
    <property type="project" value="UniProtKB-SubCell"/>
</dbReference>
<keyword evidence="5" id="KW-0297">G-protein coupled receptor</keyword>
<reference evidence="11 12" key="1">
    <citation type="submission" date="2024-11" db="EMBL/GenBank/DDBJ databases">
        <title>Chromosome-level genome assembly of the freshwater bivalve Anodonta woodiana.</title>
        <authorList>
            <person name="Chen X."/>
        </authorList>
    </citation>
    <scope>NUCLEOTIDE SEQUENCE [LARGE SCALE GENOMIC DNA]</scope>
    <source>
        <strain evidence="11">MN2024</strain>
        <tissue evidence="11">Gills</tissue>
    </source>
</reference>
<feature type="transmembrane region" description="Helical" evidence="9">
    <location>
        <begin position="194"/>
        <end position="217"/>
    </location>
</feature>
<dbReference type="EMBL" id="JBJQND010000009">
    <property type="protein sequence ID" value="KAL3866993.1"/>
    <property type="molecule type" value="Genomic_DNA"/>
</dbReference>
<protein>
    <recommendedName>
        <fullName evidence="10">G-protein coupled receptors family 1 profile domain-containing protein</fullName>
    </recommendedName>
</protein>
<dbReference type="Proteomes" id="UP001634394">
    <property type="component" value="Unassembled WGS sequence"/>
</dbReference>
<evidence type="ECO:0000256" key="3">
    <source>
        <dbReference type="ARBA" id="ARBA00022692"/>
    </source>
</evidence>
<feature type="domain" description="G-protein coupled receptors family 1 profile" evidence="10">
    <location>
        <begin position="54"/>
        <end position="322"/>
    </location>
</feature>
<keyword evidence="12" id="KW-1185">Reference proteome</keyword>
<evidence type="ECO:0000256" key="2">
    <source>
        <dbReference type="ARBA" id="ARBA00022475"/>
    </source>
</evidence>
<evidence type="ECO:0000256" key="1">
    <source>
        <dbReference type="ARBA" id="ARBA00004651"/>
    </source>
</evidence>